<dbReference type="KEGG" id="hoh:Hoch_3005"/>
<evidence type="ECO:0000313" key="3">
    <source>
        <dbReference type="EMBL" id="ACY15512.1"/>
    </source>
</evidence>
<sequence>MRPWMTGLLGAAVGAVLTAVLFTATGDEVGAAEGASPTRDERAGTGTGTGTGDTRGWDGPSAGTRAAAGDPATAPSGGDEGADETRLDVLTPAALKREHLVVLRENHVLHEQVAALQAQVAALQEGGAAAEDRPETYDLNPGQLAKMAQSCELRWDMPSLTELPPSIPAGDISSLGLRDNEVAIVNEQFALSHARLVEVVRATYAQLTGDDTPGSMSPEAMYAEISDKSAKEELQRIFRQLSHERAGLLQPPADLSALPPVEQMYRVLTTEGDALEQSLAEQLGADLAAELRNLHNGWNSKFRSTHGCP</sequence>
<proteinExistence type="predicted"/>
<dbReference type="HOGENOM" id="CLU_899461_0_0_7"/>
<organism evidence="3 4">
    <name type="scientific">Haliangium ochraceum (strain DSM 14365 / JCM 11303 / SMP-2)</name>
    <dbReference type="NCBI Taxonomy" id="502025"/>
    <lineage>
        <taxon>Bacteria</taxon>
        <taxon>Pseudomonadati</taxon>
        <taxon>Myxococcota</taxon>
        <taxon>Polyangia</taxon>
        <taxon>Haliangiales</taxon>
        <taxon>Kofleriaceae</taxon>
        <taxon>Haliangium</taxon>
    </lineage>
</organism>
<evidence type="ECO:0000256" key="2">
    <source>
        <dbReference type="SAM" id="SignalP"/>
    </source>
</evidence>
<dbReference type="RefSeq" id="WP_012828112.1">
    <property type="nucleotide sequence ID" value="NC_013440.1"/>
</dbReference>
<name>D0LR04_HALO1</name>
<keyword evidence="2" id="KW-0732">Signal</keyword>
<dbReference type="STRING" id="502025.Hoch_3005"/>
<dbReference type="Proteomes" id="UP000001880">
    <property type="component" value="Chromosome"/>
</dbReference>
<dbReference type="AlphaFoldDB" id="D0LR04"/>
<reference evidence="3 4" key="1">
    <citation type="journal article" date="2010" name="Stand. Genomic Sci.">
        <title>Complete genome sequence of Haliangium ochraceum type strain (SMP-2).</title>
        <authorList>
            <consortium name="US DOE Joint Genome Institute (JGI-PGF)"/>
            <person name="Ivanova N."/>
            <person name="Daum C."/>
            <person name="Lang E."/>
            <person name="Abt B."/>
            <person name="Kopitz M."/>
            <person name="Saunders E."/>
            <person name="Lapidus A."/>
            <person name="Lucas S."/>
            <person name="Glavina Del Rio T."/>
            <person name="Nolan M."/>
            <person name="Tice H."/>
            <person name="Copeland A."/>
            <person name="Cheng J.F."/>
            <person name="Chen F."/>
            <person name="Bruce D."/>
            <person name="Goodwin L."/>
            <person name="Pitluck S."/>
            <person name="Mavromatis K."/>
            <person name="Pati A."/>
            <person name="Mikhailova N."/>
            <person name="Chen A."/>
            <person name="Palaniappan K."/>
            <person name="Land M."/>
            <person name="Hauser L."/>
            <person name="Chang Y.J."/>
            <person name="Jeffries C.D."/>
            <person name="Detter J.C."/>
            <person name="Brettin T."/>
            <person name="Rohde M."/>
            <person name="Goker M."/>
            <person name="Bristow J."/>
            <person name="Markowitz V."/>
            <person name="Eisen J.A."/>
            <person name="Hugenholtz P."/>
            <person name="Kyrpides N.C."/>
            <person name="Klenk H.P."/>
        </authorList>
    </citation>
    <scope>NUCLEOTIDE SEQUENCE [LARGE SCALE GENOMIC DNA]</scope>
    <source>
        <strain evidence="4">DSM 14365 / CIP 107738 / JCM 11303 / AJ 13395 / SMP-2</strain>
    </source>
</reference>
<gene>
    <name evidence="3" type="ordered locus">Hoch_3005</name>
</gene>
<accession>D0LR04</accession>
<keyword evidence="4" id="KW-1185">Reference proteome</keyword>
<feature type="signal peptide" evidence="2">
    <location>
        <begin position="1"/>
        <end position="26"/>
    </location>
</feature>
<evidence type="ECO:0000313" key="4">
    <source>
        <dbReference type="Proteomes" id="UP000001880"/>
    </source>
</evidence>
<evidence type="ECO:0000256" key="1">
    <source>
        <dbReference type="SAM" id="MobiDB-lite"/>
    </source>
</evidence>
<feature type="region of interest" description="Disordered" evidence="1">
    <location>
        <begin position="30"/>
        <end position="85"/>
    </location>
</feature>
<feature type="chain" id="PRO_5003011570" evidence="2">
    <location>
        <begin position="27"/>
        <end position="309"/>
    </location>
</feature>
<dbReference type="EMBL" id="CP001804">
    <property type="protein sequence ID" value="ACY15512.1"/>
    <property type="molecule type" value="Genomic_DNA"/>
</dbReference>
<protein>
    <submittedName>
        <fullName evidence="3">Uncharacterized protein</fullName>
    </submittedName>
</protein>